<dbReference type="OrthoDB" id="10008801at2759"/>
<evidence type="ECO:0000313" key="2">
    <source>
        <dbReference type="Proteomes" id="UP000028045"/>
    </source>
</evidence>
<gene>
    <name evidence="1" type="ORF">S7711_10715</name>
</gene>
<evidence type="ECO:0000313" key="1">
    <source>
        <dbReference type="EMBL" id="KEY70178.1"/>
    </source>
</evidence>
<sequence length="89" mass="10053">MAEQLQSDPQLREMMEKLSRHPGAIVAMQNIAQIVKDKGFEPGQTPSKMEMMKLLMDGDFRKAAQELNNEMQKAGVEINPDSLMKMMGK</sequence>
<accession>A0A084AXZ9</accession>
<keyword evidence="2" id="KW-1185">Reference proteome</keyword>
<name>A0A084AXZ9_STACB</name>
<dbReference type="EMBL" id="KL648458">
    <property type="protein sequence ID" value="KEY70178.1"/>
    <property type="molecule type" value="Genomic_DNA"/>
</dbReference>
<protein>
    <submittedName>
        <fullName evidence="1">Uncharacterized protein</fullName>
    </submittedName>
</protein>
<dbReference type="Proteomes" id="UP000028045">
    <property type="component" value="Unassembled WGS sequence"/>
</dbReference>
<organism evidence="1 2">
    <name type="scientific">Stachybotrys chartarum (strain CBS 109288 / IBT 7711)</name>
    <name type="common">Toxic black mold</name>
    <name type="synonym">Stilbospora chartarum</name>
    <dbReference type="NCBI Taxonomy" id="1280523"/>
    <lineage>
        <taxon>Eukaryota</taxon>
        <taxon>Fungi</taxon>
        <taxon>Dikarya</taxon>
        <taxon>Ascomycota</taxon>
        <taxon>Pezizomycotina</taxon>
        <taxon>Sordariomycetes</taxon>
        <taxon>Hypocreomycetidae</taxon>
        <taxon>Hypocreales</taxon>
        <taxon>Stachybotryaceae</taxon>
        <taxon>Stachybotrys</taxon>
    </lineage>
</organism>
<dbReference type="AlphaFoldDB" id="A0A084AXZ9"/>
<proteinExistence type="predicted"/>
<dbReference type="HOGENOM" id="CLU_161533_0_0_1"/>
<reference evidence="1 2" key="1">
    <citation type="journal article" date="2014" name="BMC Genomics">
        <title>Comparative genome sequencing reveals chemotype-specific gene clusters in the toxigenic black mold Stachybotrys.</title>
        <authorList>
            <person name="Semeiks J."/>
            <person name="Borek D."/>
            <person name="Otwinowski Z."/>
            <person name="Grishin N.V."/>
        </authorList>
    </citation>
    <scope>NUCLEOTIDE SEQUENCE [LARGE SCALE GENOMIC DNA]</scope>
    <source>
        <strain evidence="2">CBS 109288 / IBT 7711</strain>
    </source>
</reference>